<dbReference type="Proteomes" id="UP000756921">
    <property type="component" value="Unassembled WGS sequence"/>
</dbReference>
<evidence type="ECO:0000313" key="3">
    <source>
        <dbReference type="Proteomes" id="UP000756921"/>
    </source>
</evidence>
<name>A0A9P6GGU9_9PLEO</name>
<feature type="compositionally biased region" description="Polar residues" evidence="1">
    <location>
        <begin position="31"/>
        <end position="43"/>
    </location>
</feature>
<feature type="compositionally biased region" description="Polar residues" evidence="1">
    <location>
        <begin position="15"/>
        <end position="25"/>
    </location>
</feature>
<reference evidence="2" key="1">
    <citation type="journal article" date="2020" name="Mol. Plant Microbe Interact.">
        <title>Genome Sequence of the Biocontrol Agent Coniothyrium minitans strain Conio (IMI 134523).</title>
        <authorList>
            <person name="Patel D."/>
            <person name="Shittu T.A."/>
            <person name="Baroncelli R."/>
            <person name="Muthumeenakshi S."/>
            <person name="Osborne T.H."/>
            <person name="Janganan T.K."/>
            <person name="Sreenivasaprasad S."/>
        </authorList>
    </citation>
    <scope>NUCLEOTIDE SEQUENCE</scope>
    <source>
        <strain evidence="2">Conio</strain>
    </source>
</reference>
<evidence type="ECO:0000256" key="1">
    <source>
        <dbReference type="SAM" id="MobiDB-lite"/>
    </source>
</evidence>
<gene>
    <name evidence="2" type="ORF">PMIN01_07663</name>
</gene>
<keyword evidence="3" id="KW-1185">Reference proteome</keyword>
<accession>A0A9P6GGU9</accession>
<protein>
    <submittedName>
        <fullName evidence="2">Uncharacterized protein</fullName>
    </submittedName>
</protein>
<proteinExistence type="predicted"/>
<sequence length="141" mass="15743">MSVHSDYRRAHSLRRASSGTRNPLTPVTYLSLPSTHHLPSTQTPQPPLFSTFETAFLARMKLRYRPSNSSPAHDVQGLQIRLACSHIHLVLAGPSGFSAHGDSHIMTRRAIWAEEAIYANPHERLFGGDRHPGKSRERGKT</sequence>
<dbReference type="AlphaFoldDB" id="A0A9P6GGU9"/>
<feature type="region of interest" description="Disordered" evidence="1">
    <location>
        <begin position="1"/>
        <end position="46"/>
    </location>
</feature>
<comment type="caution">
    <text evidence="2">The sequence shown here is derived from an EMBL/GenBank/DDBJ whole genome shotgun (WGS) entry which is preliminary data.</text>
</comment>
<organism evidence="2 3">
    <name type="scientific">Paraphaeosphaeria minitans</name>
    <dbReference type="NCBI Taxonomy" id="565426"/>
    <lineage>
        <taxon>Eukaryota</taxon>
        <taxon>Fungi</taxon>
        <taxon>Dikarya</taxon>
        <taxon>Ascomycota</taxon>
        <taxon>Pezizomycotina</taxon>
        <taxon>Dothideomycetes</taxon>
        <taxon>Pleosporomycetidae</taxon>
        <taxon>Pleosporales</taxon>
        <taxon>Massarineae</taxon>
        <taxon>Didymosphaeriaceae</taxon>
        <taxon>Paraphaeosphaeria</taxon>
    </lineage>
</organism>
<evidence type="ECO:0000313" key="2">
    <source>
        <dbReference type="EMBL" id="KAF9734760.1"/>
    </source>
</evidence>
<dbReference type="EMBL" id="WJXW01000007">
    <property type="protein sequence ID" value="KAF9734760.1"/>
    <property type="molecule type" value="Genomic_DNA"/>
</dbReference>